<evidence type="ECO:0000313" key="3">
    <source>
        <dbReference type="Proteomes" id="UP000273001"/>
    </source>
</evidence>
<reference evidence="2 3" key="1">
    <citation type="submission" date="2018-09" db="EMBL/GenBank/DDBJ databases">
        <authorList>
            <person name="Li J."/>
        </authorList>
    </citation>
    <scope>NUCLEOTIDE SEQUENCE [LARGE SCALE GENOMIC DNA]</scope>
    <source>
        <strain evidence="2 3">2129</strain>
    </source>
</reference>
<organism evidence="2 3">
    <name type="scientific">Actinomyces lilanjuaniae</name>
    <dbReference type="NCBI Taxonomy" id="2321394"/>
    <lineage>
        <taxon>Bacteria</taxon>
        <taxon>Bacillati</taxon>
        <taxon>Actinomycetota</taxon>
        <taxon>Actinomycetes</taxon>
        <taxon>Actinomycetales</taxon>
        <taxon>Actinomycetaceae</taxon>
        <taxon>Actinomyces</taxon>
    </lineage>
</organism>
<feature type="compositionally biased region" description="Basic residues" evidence="1">
    <location>
        <begin position="150"/>
        <end position="162"/>
    </location>
</feature>
<feature type="compositionally biased region" description="Gly residues" evidence="1">
    <location>
        <begin position="202"/>
        <end position="211"/>
    </location>
</feature>
<keyword evidence="3" id="KW-1185">Reference proteome</keyword>
<dbReference type="Proteomes" id="UP000273001">
    <property type="component" value="Chromosome"/>
</dbReference>
<proteinExistence type="predicted"/>
<protein>
    <submittedName>
        <fullName evidence="2">Uncharacterized protein</fullName>
    </submittedName>
</protein>
<accession>A0ABN5PR94</accession>
<name>A0ABN5PR94_9ACTO</name>
<evidence type="ECO:0000256" key="1">
    <source>
        <dbReference type="SAM" id="MobiDB-lite"/>
    </source>
</evidence>
<feature type="region of interest" description="Disordered" evidence="1">
    <location>
        <begin position="145"/>
        <end position="211"/>
    </location>
</feature>
<dbReference type="EMBL" id="CP032514">
    <property type="protein sequence ID" value="AYD89362.1"/>
    <property type="molecule type" value="Genomic_DNA"/>
</dbReference>
<sequence length="211" mass="22542">MSRMSAEELMVRAESLLAEWLPGTGGSRIDIEISGIGLVSTLGPSRVTQDGVSRLAEVPDEILSVVGKLRDRQVVPGLGAWTWCRLWMVAGEWVLHQECDWMREPVFKGPGGGRPGPGICALELERYPRDAENVPDWMAEGVAANERRKAANARRREARRAKKERERQAAQAQAAEATDRQGGSGTGEVSGGEPGAGQVIQDGGGAGESAG</sequence>
<evidence type="ECO:0000313" key="2">
    <source>
        <dbReference type="EMBL" id="AYD89362.1"/>
    </source>
</evidence>
<gene>
    <name evidence="2" type="ORF">D5R93_03505</name>
</gene>
<feature type="compositionally biased region" description="Gly residues" evidence="1">
    <location>
        <begin position="182"/>
        <end position="195"/>
    </location>
</feature>